<evidence type="ECO:0000256" key="2">
    <source>
        <dbReference type="ARBA" id="ARBA00022670"/>
    </source>
</evidence>
<proteinExistence type="inferred from homology"/>
<evidence type="ECO:0000256" key="4">
    <source>
        <dbReference type="ARBA" id="ARBA00022807"/>
    </source>
</evidence>
<keyword evidence="4" id="KW-0788">Thiol protease</keyword>
<feature type="domain" description="Ubiquitin-like protease family profile" evidence="5">
    <location>
        <begin position="12"/>
        <end position="177"/>
    </location>
</feature>
<evidence type="ECO:0000313" key="6">
    <source>
        <dbReference type="EMBL" id="KAK9158182.1"/>
    </source>
</evidence>
<dbReference type="EMBL" id="JBBNAG010000002">
    <property type="protein sequence ID" value="KAK9158182.1"/>
    <property type="molecule type" value="Genomic_DNA"/>
</dbReference>
<name>A0AAP0PVP6_9MAGN</name>
<keyword evidence="3" id="KW-0378">Hydrolase</keyword>
<dbReference type="InterPro" id="IPR044613">
    <property type="entry name" value="Nep1/2-like"/>
</dbReference>
<dbReference type="PANTHER" id="PTHR46468:SF1">
    <property type="entry name" value="SENTRIN-SPECIFIC PROTEASE 8"/>
    <property type="match status" value="1"/>
</dbReference>
<evidence type="ECO:0000313" key="7">
    <source>
        <dbReference type="Proteomes" id="UP001419268"/>
    </source>
</evidence>
<evidence type="ECO:0000259" key="5">
    <source>
        <dbReference type="PROSITE" id="PS50600"/>
    </source>
</evidence>
<comment type="caution">
    <text evidence="6">The sequence shown here is derived from an EMBL/GenBank/DDBJ whole genome shotgun (WGS) entry which is preliminary data.</text>
</comment>
<reference evidence="6 7" key="1">
    <citation type="submission" date="2024-01" db="EMBL/GenBank/DDBJ databases">
        <title>Genome assemblies of Stephania.</title>
        <authorList>
            <person name="Yang L."/>
        </authorList>
    </citation>
    <scope>NUCLEOTIDE SEQUENCE [LARGE SCALE GENOMIC DNA]</scope>
    <source>
        <strain evidence="6">JXDWG</strain>
        <tissue evidence="6">Leaf</tissue>
    </source>
</reference>
<gene>
    <name evidence="6" type="ORF">Scep_004756</name>
</gene>
<dbReference type="PANTHER" id="PTHR46468">
    <property type="entry name" value="SENTRIN-SPECIFIC PROTEASE 8"/>
    <property type="match status" value="1"/>
</dbReference>
<keyword evidence="7" id="KW-1185">Reference proteome</keyword>
<dbReference type="Proteomes" id="UP001419268">
    <property type="component" value="Unassembled WGS sequence"/>
</dbReference>
<dbReference type="GO" id="GO:0000338">
    <property type="term" value="P:protein deneddylation"/>
    <property type="evidence" value="ECO:0007669"/>
    <property type="project" value="TreeGrafter"/>
</dbReference>
<dbReference type="PROSITE" id="PS50600">
    <property type="entry name" value="ULP_PROTEASE"/>
    <property type="match status" value="1"/>
</dbReference>
<dbReference type="Gene3D" id="3.40.395.10">
    <property type="entry name" value="Adenoviral Proteinase, Chain A"/>
    <property type="match status" value="1"/>
</dbReference>
<dbReference type="InterPro" id="IPR003653">
    <property type="entry name" value="Peptidase_C48_C"/>
</dbReference>
<dbReference type="GO" id="GO:0006508">
    <property type="term" value="P:proteolysis"/>
    <property type="evidence" value="ECO:0007669"/>
    <property type="project" value="UniProtKB-KW"/>
</dbReference>
<keyword evidence="2" id="KW-0645">Protease</keyword>
<dbReference type="GO" id="GO:0008234">
    <property type="term" value="F:cysteine-type peptidase activity"/>
    <property type="evidence" value="ECO:0007669"/>
    <property type="project" value="UniProtKB-KW"/>
</dbReference>
<protein>
    <recommendedName>
        <fullName evidence="5">Ubiquitin-like protease family profile domain-containing protein</fullName>
    </recommendedName>
</protein>
<sequence length="224" mass="25428">MADEKILSYNDVVLRRSDLDILSGPKFLNDQIIEFYFSFLSSSFPSQDTLFVPPSISFWIANCPDPKSLKDFVEPLAFPERKVVLFSVNNNMDVTMAEGGTHWSLLVYDRSANVFVHHDSIAGFNNCHAKRLYKAVAGFMGFSGSAPNSQLIEYVDTPQQINCYDCGLYVTAFAKLICHWHESGRSKSKDSLWFSVLKEEVGPSLVSEMRNEILKLIKDFMEKK</sequence>
<dbReference type="Pfam" id="PF02902">
    <property type="entry name" value="Peptidase_C48"/>
    <property type="match status" value="1"/>
</dbReference>
<dbReference type="GO" id="GO:0019784">
    <property type="term" value="F:deNEDDylase activity"/>
    <property type="evidence" value="ECO:0007669"/>
    <property type="project" value="InterPro"/>
</dbReference>
<evidence type="ECO:0000256" key="1">
    <source>
        <dbReference type="ARBA" id="ARBA00005234"/>
    </source>
</evidence>
<dbReference type="AlphaFoldDB" id="A0AAP0PVP6"/>
<dbReference type="SUPFAM" id="SSF54001">
    <property type="entry name" value="Cysteine proteinases"/>
    <property type="match status" value="1"/>
</dbReference>
<comment type="similarity">
    <text evidence="1">Belongs to the peptidase C48 family.</text>
</comment>
<organism evidence="6 7">
    <name type="scientific">Stephania cephalantha</name>
    <dbReference type="NCBI Taxonomy" id="152367"/>
    <lineage>
        <taxon>Eukaryota</taxon>
        <taxon>Viridiplantae</taxon>
        <taxon>Streptophyta</taxon>
        <taxon>Embryophyta</taxon>
        <taxon>Tracheophyta</taxon>
        <taxon>Spermatophyta</taxon>
        <taxon>Magnoliopsida</taxon>
        <taxon>Ranunculales</taxon>
        <taxon>Menispermaceae</taxon>
        <taxon>Menispermoideae</taxon>
        <taxon>Cissampelideae</taxon>
        <taxon>Stephania</taxon>
    </lineage>
</organism>
<evidence type="ECO:0000256" key="3">
    <source>
        <dbReference type="ARBA" id="ARBA00022801"/>
    </source>
</evidence>
<dbReference type="InterPro" id="IPR038765">
    <property type="entry name" value="Papain-like_cys_pep_sf"/>
</dbReference>
<accession>A0AAP0PVP6</accession>